<evidence type="ECO:0000256" key="1">
    <source>
        <dbReference type="ARBA" id="ARBA00008361"/>
    </source>
</evidence>
<dbReference type="CDD" id="cd02440">
    <property type="entry name" value="AdoMet_MTases"/>
    <property type="match status" value="1"/>
</dbReference>
<evidence type="ECO:0000256" key="3">
    <source>
        <dbReference type="ARBA" id="ARBA00022679"/>
    </source>
</evidence>
<dbReference type="InterPro" id="IPR051052">
    <property type="entry name" value="Diverse_substrate_MTase"/>
</dbReference>
<dbReference type="InterPro" id="IPR029063">
    <property type="entry name" value="SAM-dependent_MTases_sf"/>
</dbReference>
<dbReference type="PANTHER" id="PTHR44942">
    <property type="entry name" value="METHYLTRANSF_11 DOMAIN-CONTAINING PROTEIN"/>
    <property type="match status" value="1"/>
</dbReference>
<keyword evidence="2 6" id="KW-0489">Methyltransferase</keyword>
<evidence type="ECO:0000256" key="2">
    <source>
        <dbReference type="ARBA" id="ARBA00022603"/>
    </source>
</evidence>
<dbReference type="AlphaFoldDB" id="A0A7W7QT02"/>
<comment type="similarity">
    <text evidence="1">Belongs to the methyltransferase superfamily.</text>
</comment>
<name>A0A7W7QT02_9ACTN</name>
<evidence type="ECO:0000313" key="6">
    <source>
        <dbReference type="EMBL" id="MBB4918938.1"/>
    </source>
</evidence>
<evidence type="ECO:0000313" key="7">
    <source>
        <dbReference type="Proteomes" id="UP000552644"/>
    </source>
</evidence>
<protein>
    <submittedName>
        <fullName evidence="6">SAM-dependent methyltransferase</fullName>
    </submittedName>
</protein>
<dbReference type="SUPFAM" id="SSF53335">
    <property type="entry name" value="S-adenosyl-L-methionine-dependent methyltransferases"/>
    <property type="match status" value="1"/>
</dbReference>
<dbReference type="PANTHER" id="PTHR44942:SF4">
    <property type="entry name" value="METHYLTRANSFERASE TYPE 11 DOMAIN-CONTAINING PROTEIN"/>
    <property type="match status" value="1"/>
</dbReference>
<dbReference type="Gene3D" id="3.40.50.150">
    <property type="entry name" value="Vaccinia Virus protein VP39"/>
    <property type="match status" value="1"/>
</dbReference>
<dbReference type="GO" id="GO:0032259">
    <property type="term" value="P:methylation"/>
    <property type="evidence" value="ECO:0007669"/>
    <property type="project" value="UniProtKB-KW"/>
</dbReference>
<dbReference type="Proteomes" id="UP000552644">
    <property type="component" value="Unassembled WGS sequence"/>
</dbReference>
<feature type="region of interest" description="Disordered" evidence="4">
    <location>
        <begin position="165"/>
        <end position="186"/>
    </location>
</feature>
<dbReference type="EMBL" id="JACHJP010000008">
    <property type="protein sequence ID" value="MBB4918938.1"/>
    <property type="molecule type" value="Genomic_DNA"/>
</dbReference>
<keyword evidence="3 6" id="KW-0808">Transferase</keyword>
<reference evidence="6 7" key="1">
    <citation type="submission" date="2020-08" db="EMBL/GenBank/DDBJ databases">
        <title>Genomic Encyclopedia of Type Strains, Phase III (KMG-III): the genomes of soil and plant-associated and newly described type strains.</title>
        <authorList>
            <person name="Whitman W."/>
        </authorList>
    </citation>
    <scope>NUCLEOTIDE SEQUENCE [LARGE SCALE GENOMIC DNA]</scope>
    <source>
        <strain evidence="6 7">CECT 8840</strain>
    </source>
</reference>
<dbReference type="RefSeq" id="WP_184720669.1">
    <property type="nucleotide sequence ID" value="NZ_JACHJP010000008.1"/>
</dbReference>
<dbReference type="GO" id="GO:0008757">
    <property type="term" value="F:S-adenosylmethionine-dependent methyltransferase activity"/>
    <property type="evidence" value="ECO:0007669"/>
    <property type="project" value="InterPro"/>
</dbReference>
<keyword evidence="7" id="KW-1185">Reference proteome</keyword>
<evidence type="ECO:0000256" key="4">
    <source>
        <dbReference type="SAM" id="MobiDB-lite"/>
    </source>
</evidence>
<dbReference type="Pfam" id="PF08241">
    <property type="entry name" value="Methyltransf_11"/>
    <property type="match status" value="1"/>
</dbReference>
<gene>
    <name evidence="6" type="ORF">FHS44_006074</name>
</gene>
<evidence type="ECO:0000259" key="5">
    <source>
        <dbReference type="Pfam" id="PF08241"/>
    </source>
</evidence>
<sequence length="264" mass="29452">MSREHLRTTFDTVAATYQKARPDYPAGLYADLLATTGLEPPANLLEVGCGPGKATLPLARLGFRITAVELGAALAEEARRELRDFPAVSVVTAPFETWRPAKDTLFDLLYAATAWKWLDPQVKYGKAAALLPSGGHLAVWDAQHAFPPDFDPFFTEIQRVYDEMGEGDGAAWPPPPPENQPDPTAAEFEDSGWFTVVGTRRYVWAREYTAEEYIALLDTFSGHIAMQTAKRDHLYEEVHRLLAVRPDGRLTRHWTATLTVGRRL</sequence>
<dbReference type="InterPro" id="IPR013216">
    <property type="entry name" value="Methyltransf_11"/>
</dbReference>
<comment type="caution">
    <text evidence="6">The sequence shown here is derived from an EMBL/GenBank/DDBJ whole genome shotgun (WGS) entry which is preliminary data.</text>
</comment>
<accession>A0A7W7QT02</accession>
<feature type="domain" description="Methyltransferase type 11" evidence="5">
    <location>
        <begin position="45"/>
        <end position="138"/>
    </location>
</feature>
<organism evidence="6 7">
    <name type="scientific">Streptosporangium saharense</name>
    <dbReference type="NCBI Taxonomy" id="1706840"/>
    <lineage>
        <taxon>Bacteria</taxon>
        <taxon>Bacillati</taxon>
        <taxon>Actinomycetota</taxon>
        <taxon>Actinomycetes</taxon>
        <taxon>Streptosporangiales</taxon>
        <taxon>Streptosporangiaceae</taxon>
        <taxon>Streptosporangium</taxon>
    </lineage>
</organism>
<proteinExistence type="inferred from homology"/>